<evidence type="ECO:0000256" key="1">
    <source>
        <dbReference type="SAM" id="Phobius"/>
    </source>
</evidence>
<comment type="caution">
    <text evidence="2">The sequence shown here is derived from an EMBL/GenBank/DDBJ whole genome shotgun (WGS) entry which is preliminary data.</text>
</comment>
<evidence type="ECO:0000313" key="3">
    <source>
        <dbReference type="Proteomes" id="UP000009336"/>
    </source>
</evidence>
<dbReference type="Proteomes" id="UP000009336">
    <property type="component" value="Unassembled WGS sequence"/>
</dbReference>
<feature type="transmembrane region" description="Helical" evidence="1">
    <location>
        <begin position="195"/>
        <end position="213"/>
    </location>
</feature>
<organism evidence="2 3">
    <name type="scientific">Providencia burhodogranariea DSM 19968</name>
    <dbReference type="NCBI Taxonomy" id="1141662"/>
    <lineage>
        <taxon>Bacteria</taxon>
        <taxon>Pseudomonadati</taxon>
        <taxon>Pseudomonadota</taxon>
        <taxon>Gammaproteobacteria</taxon>
        <taxon>Enterobacterales</taxon>
        <taxon>Morganellaceae</taxon>
        <taxon>Providencia</taxon>
    </lineage>
</organism>
<keyword evidence="1" id="KW-1133">Transmembrane helix</keyword>
<name>K8W1H4_9GAMM</name>
<feature type="transmembrane region" description="Helical" evidence="1">
    <location>
        <begin position="171"/>
        <end position="189"/>
    </location>
</feature>
<keyword evidence="1" id="KW-0812">Transmembrane</keyword>
<keyword evidence="1" id="KW-0472">Membrane</keyword>
<proteinExistence type="predicted"/>
<gene>
    <name evidence="2" type="ORF">OOA_18424</name>
</gene>
<dbReference type="eggNOG" id="COG3619">
    <property type="taxonomic scope" value="Bacteria"/>
</dbReference>
<reference evidence="2 3" key="1">
    <citation type="journal article" date="2012" name="BMC Genomics">
        <title>Comparative genomics of bacteria in the genus Providencia isolated from wild Drosophila melanogaster.</title>
        <authorList>
            <person name="Galac M.R."/>
            <person name="Lazzaro B.P."/>
        </authorList>
    </citation>
    <scope>NUCLEOTIDE SEQUENCE [LARGE SCALE GENOMIC DNA]</scope>
    <source>
        <strain evidence="2 3">DSM 19968</strain>
    </source>
</reference>
<evidence type="ECO:0000313" key="2">
    <source>
        <dbReference type="EMBL" id="EKT53676.1"/>
    </source>
</evidence>
<feature type="transmembrane region" description="Helical" evidence="1">
    <location>
        <begin position="12"/>
        <end position="37"/>
    </location>
</feature>
<evidence type="ECO:0008006" key="4">
    <source>
        <dbReference type="Google" id="ProtNLM"/>
    </source>
</evidence>
<dbReference type="PANTHER" id="PTHR37314:SF4">
    <property type="entry name" value="UPF0700 TRANSMEMBRANE PROTEIN YOAK"/>
    <property type="match status" value="1"/>
</dbReference>
<dbReference type="OrthoDB" id="6465034at2"/>
<dbReference type="Pfam" id="PF06912">
    <property type="entry name" value="DUF1275"/>
    <property type="match status" value="1"/>
</dbReference>
<dbReference type="InterPro" id="IPR010699">
    <property type="entry name" value="DUF1275"/>
</dbReference>
<sequence length="217" mass="23709">MNAFSNVEPNTHLPFFLLLAFIGGFVDASSFVIFEVFTGHLTGNSVLSMIYLAQMNWAMLLLSAISILGFFLGTLTGSWFRMKKTSPSQHSYVISLVFILFAIVFSLHFFAPSAYSINLAIFMISLSMGIQNGYFNKAGSIGIHTTYVTGMTTSCIGAFLKNVEGDKSKKVLLCAVLSFIFGALAGGYLSVNYHLAGFSCVLILLFSAIIYSVQFKQ</sequence>
<accession>K8W1H4</accession>
<feature type="transmembrane region" description="Helical" evidence="1">
    <location>
        <begin position="92"/>
        <end position="111"/>
    </location>
</feature>
<dbReference type="STRING" id="1141662.OOA_18424"/>
<dbReference type="PANTHER" id="PTHR37314">
    <property type="entry name" value="SLR0142 PROTEIN"/>
    <property type="match status" value="1"/>
</dbReference>
<dbReference type="AlphaFoldDB" id="K8W1H4"/>
<protein>
    <recommendedName>
        <fullName evidence="4">DUF1275 domain-containing protein</fullName>
    </recommendedName>
</protein>
<keyword evidence="3" id="KW-1185">Reference proteome</keyword>
<dbReference type="HOGENOM" id="CLU_1287141_0_0_6"/>
<dbReference type="RefSeq" id="WP_008913651.1">
    <property type="nucleotide sequence ID" value="NZ_KB233226.1"/>
</dbReference>
<dbReference type="EMBL" id="AKKL01000051">
    <property type="protein sequence ID" value="EKT53676.1"/>
    <property type="molecule type" value="Genomic_DNA"/>
</dbReference>
<dbReference type="PATRIC" id="fig|1141662.3.peg.3739"/>
<feature type="transmembrane region" description="Helical" evidence="1">
    <location>
        <begin position="57"/>
        <end position="80"/>
    </location>
</feature>